<dbReference type="Proteomes" id="UP001189429">
    <property type="component" value="Unassembled WGS sequence"/>
</dbReference>
<feature type="region of interest" description="Disordered" evidence="1">
    <location>
        <begin position="1"/>
        <end position="26"/>
    </location>
</feature>
<gene>
    <name evidence="2" type="ORF">PCOR1329_LOCUS26920</name>
</gene>
<name>A0ABN9S680_9DINO</name>
<accession>A0ABN9S680</accession>
<keyword evidence="3" id="KW-1185">Reference proteome</keyword>
<evidence type="ECO:0000313" key="3">
    <source>
        <dbReference type="Proteomes" id="UP001189429"/>
    </source>
</evidence>
<organism evidence="2 3">
    <name type="scientific">Prorocentrum cordatum</name>
    <dbReference type="NCBI Taxonomy" id="2364126"/>
    <lineage>
        <taxon>Eukaryota</taxon>
        <taxon>Sar</taxon>
        <taxon>Alveolata</taxon>
        <taxon>Dinophyceae</taxon>
        <taxon>Prorocentrales</taxon>
        <taxon>Prorocentraceae</taxon>
        <taxon>Prorocentrum</taxon>
    </lineage>
</organism>
<proteinExistence type="predicted"/>
<evidence type="ECO:0000256" key="1">
    <source>
        <dbReference type="SAM" id="MobiDB-lite"/>
    </source>
</evidence>
<comment type="caution">
    <text evidence="2">The sequence shown here is derived from an EMBL/GenBank/DDBJ whole genome shotgun (WGS) entry which is preliminary data.</text>
</comment>
<reference evidence="2" key="1">
    <citation type="submission" date="2023-10" db="EMBL/GenBank/DDBJ databases">
        <authorList>
            <person name="Chen Y."/>
            <person name="Shah S."/>
            <person name="Dougan E. K."/>
            <person name="Thang M."/>
            <person name="Chan C."/>
        </authorList>
    </citation>
    <scope>NUCLEOTIDE SEQUENCE [LARGE SCALE GENOMIC DNA]</scope>
</reference>
<protein>
    <submittedName>
        <fullName evidence="2">Uncharacterized protein</fullName>
    </submittedName>
</protein>
<feature type="compositionally biased region" description="Basic and acidic residues" evidence="1">
    <location>
        <begin position="685"/>
        <end position="694"/>
    </location>
</feature>
<feature type="compositionally biased region" description="Low complexity" evidence="1">
    <location>
        <begin position="640"/>
        <end position="666"/>
    </location>
</feature>
<evidence type="ECO:0000313" key="2">
    <source>
        <dbReference type="EMBL" id="CAK0827347.1"/>
    </source>
</evidence>
<feature type="region of interest" description="Disordered" evidence="1">
    <location>
        <begin position="621"/>
        <end position="694"/>
    </location>
</feature>
<feature type="compositionally biased region" description="Basic and acidic residues" evidence="1">
    <location>
        <begin position="624"/>
        <end position="638"/>
    </location>
</feature>
<sequence>MAKGAASKPRRAAKVMKTPKQGADATKAHGAVARFIERKLSHILESRIKTLRDAEGQSIATYAEKEMRRRRVHQGRLSGQFLQQLYADFQLEAGTWDDFPPPAEDGVLNEELQDLVMQCHDENKVTRDAKPLCCYLETRGELDEANDHFLLKSSLPGPMLDATNSRNIHVAILGYIARFGLDAKFKAYWDVVASELDNSWKHCFEDAVAEGARMNNFLKSRQGIMKLFLDNRVVDALAKADGEYSQCCEEIRAVMVSNCMTGRAMFRDKWLSCANTLFKEECVRQLRSLEHNDFDADEVAGYTSTLNQRAAELRKLAGKKKKPMSYVFELYCATLDAMEVGGPRGAALFVLKNRMATIAVNNGQLTPLWWERLLLDIGRVEHCPTALQVPDEWIGKLTPARDCAEYMLKDAGTLEGVIKKVTSKTKTLLDVDRNFKCHIQFLTKHVPGLLRAKLDRKVLQAMPNAGTGAKFDETLELLNAARGSELAAALGETACEELSGIYDVVRGVSLGRPPLDKGAKTFSKLAKDVLARASSFCECKFTQSEMRARGKHAAPAVYGAEALQHMFKQLEDKHGGDGATVDAEALRPVKRFKWLLEDGQKVVFSKWLRDALPTVVSAAPKPIADGKVDDKGEEEKKPAVAKAPSGSSSSKGPAGAPSSSSSAAGAEQKKASNAKKQALLQGLFKRAEGPRAKP</sequence>
<dbReference type="EMBL" id="CAUYUJ010009657">
    <property type="protein sequence ID" value="CAK0827347.1"/>
    <property type="molecule type" value="Genomic_DNA"/>
</dbReference>